<dbReference type="Proteomes" id="UP000265520">
    <property type="component" value="Unassembled WGS sequence"/>
</dbReference>
<dbReference type="EMBL" id="LXQA010165307">
    <property type="protein sequence ID" value="MCI28374.1"/>
    <property type="molecule type" value="Genomic_DNA"/>
</dbReference>
<name>A0A392QX01_9FABA</name>
<proteinExistence type="predicted"/>
<feature type="non-terminal residue" evidence="2">
    <location>
        <position position="69"/>
    </location>
</feature>
<dbReference type="GO" id="GO:0007165">
    <property type="term" value="P:signal transduction"/>
    <property type="evidence" value="ECO:0007669"/>
    <property type="project" value="InterPro"/>
</dbReference>
<dbReference type="Pfam" id="PF01582">
    <property type="entry name" value="TIR"/>
    <property type="match status" value="1"/>
</dbReference>
<dbReference type="InterPro" id="IPR035897">
    <property type="entry name" value="Toll_tir_struct_dom_sf"/>
</dbReference>
<dbReference type="AlphaFoldDB" id="A0A392QX01"/>
<evidence type="ECO:0000313" key="3">
    <source>
        <dbReference type="Proteomes" id="UP000265520"/>
    </source>
</evidence>
<accession>A0A392QX01</accession>
<dbReference type="Gene3D" id="3.40.50.10140">
    <property type="entry name" value="Toll/interleukin-1 receptor homology (TIR) domain"/>
    <property type="match status" value="1"/>
</dbReference>
<reference evidence="2 3" key="1">
    <citation type="journal article" date="2018" name="Front. Plant Sci.">
        <title>Red Clover (Trifolium pratense) and Zigzag Clover (T. medium) - A Picture of Genomic Similarities and Differences.</title>
        <authorList>
            <person name="Dluhosova J."/>
            <person name="Istvanek J."/>
            <person name="Nedelnik J."/>
            <person name="Repkova J."/>
        </authorList>
    </citation>
    <scope>NUCLEOTIDE SEQUENCE [LARGE SCALE GENOMIC DNA]</scope>
    <source>
        <strain evidence="3">cv. 10/8</strain>
        <tissue evidence="2">Leaf</tissue>
    </source>
</reference>
<dbReference type="InterPro" id="IPR000157">
    <property type="entry name" value="TIR_dom"/>
</dbReference>
<feature type="domain" description="TIR" evidence="1">
    <location>
        <begin position="5"/>
        <end position="63"/>
    </location>
</feature>
<sequence length="69" mass="7796">MEIGRTRGMVIVPVFYEVDPTEVRHQEGRFGKAFEELISTISVDESTESNWRRELLDIGSIAGIVLIDS</sequence>
<evidence type="ECO:0000259" key="1">
    <source>
        <dbReference type="Pfam" id="PF01582"/>
    </source>
</evidence>
<dbReference type="SUPFAM" id="SSF52200">
    <property type="entry name" value="Toll/Interleukin receptor TIR domain"/>
    <property type="match status" value="1"/>
</dbReference>
<protein>
    <submittedName>
        <fullName evidence="2">TMV resistance protein N</fullName>
    </submittedName>
</protein>
<organism evidence="2 3">
    <name type="scientific">Trifolium medium</name>
    <dbReference type="NCBI Taxonomy" id="97028"/>
    <lineage>
        <taxon>Eukaryota</taxon>
        <taxon>Viridiplantae</taxon>
        <taxon>Streptophyta</taxon>
        <taxon>Embryophyta</taxon>
        <taxon>Tracheophyta</taxon>
        <taxon>Spermatophyta</taxon>
        <taxon>Magnoliopsida</taxon>
        <taxon>eudicotyledons</taxon>
        <taxon>Gunneridae</taxon>
        <taxon>Pentapetalae</taxon>
        <taxon>rosids</taxon>
        <taxon>fabids</taxon>
        <taxon>Fabales</taxon>
        <taxon>Fabaceae</taxon>
        <taxon>Papilionoideae</taxon>
        <taxon>50 kb inversion clade</taxon>
        <taxon>NPAAA clade</taxon>
        <taxon>Hologalegina</taxon>
        <taxon>IRL clade</taxon>
        <taxon>Trifolieae</taxon>
        <taxon>Trifolium</taxon>
    </lineage>
</organism>
<comment type="caution">
    <text evidence="2">The sequence shown here is derived from an EMBL/GenBank/DDBJ whole genome shotgun (WGS) entry which is preliminary data.</text>
</comment>
<evidence type="ECO:0000313" key="2">
    <source>
        <dbReference type="EMBL" id="MCI28374.1"/>
    </source>
</evidence>
<keyword evidence="3" id="KW-1185">Reference proteome</keyword>